<feature type="transmembrane region" description="Helical" evidence="1">
    <location>
        <begin position="195"/>
        <end position="214"/>
    </location>
</feature>
<dbReference type="Proteomes" id="UP000186364">
    <property type="component" value="Unassembled WGS sequence"/>
</dbReference>
<dbReference type="AlphaFoldDB" id="A0A1Q9AXT1"/>
<reference evidence="2 3" key="1">
    <citation type="submission" date="2016-09" db="EMBL/GenBank/DDBJ databases">
        <title>Rhizobium sp. nov., a novel species isolated from the rice rhizosphere.</title>
        <authorList>
            <person name="Zhao J."/>
            <person name="Zhang X."/>
        </authorList>
    </citation>
    <scope>NUCLEOTIDE SEQUENCE [LARGE SCALE GENOMIC DNA]</scope>
    <source>
        <strain evidence="2 3">1.7048</strain>
    </source>
</reference>
<dbReference type="EMBL" id="MKIP01000037">
    <property type="protein sequence ID" value="OLP60243.1"/>
    <property type="molecule type" value="Genomic_DNA"/>
</dbReference>
<feature type="transmembrane region" description="Helical" evidence="1">
    <location>
        <begin position="107"/>
        <end position="133"/>
    </location>
</feature>
<proteinExistence type="predicted"/>
<evidence type="ECO:0008006" key="4">
    <source>
        <dbReference type="Google" id="ProtNLM"/>
    </source>
</evidence>
<name>A0A1Q9AXT1_9HYPH</name>
<keyword evidence="3" id="KW-1185">Reference proteome</keyword>
<dbReference type="PANTHER" id="PTHR36833:SF1">
    <property type="entry name" value="INTEGRAL MEMBRANE TRANSPORT PROTEIN"/>
    <property type="match status" value="1"/>
</dbReference>
<keyword evidence="1" id="KW-0472">Membrane</keyword>
<dbReference type="InterPro" id="IPR010390">
    <property type="entry name" value="ABC-2_transporter-like"/>
</dbReference>
<keyword evidence="1" id="KW-1133">Transmembrane helix</keyword>
<dbReference type="RefSeq" id="WP_075627260.1">
    <property type="nucleotide sequence ID" value="NZ_FOAM01000001.1"/>
</dbReference>
<feature type="transmembrane region" description="Helical" evidence="1">
    <location>
        <begin position="234"/>
        <end position="254"/>
    </location>
</feature>
<dbReference type="PANTHER" id="PTHR36833">
    <property type="entry name" value="SLR0610 PROTEIN-RELATED"/>
    <property type="match status" value="1"/>
</dbReference>
<evidence type="ECO:0000313" key="3">
    <source>
        <dbReference type="Proteomes" id="UP000186364"/>
    </source>
</evidence>
<feature type="transmembrane region" description="Helical" evidence="1">
    <location>
        <begin position="64"/>
        <end position="86"/>
    </location>
</feature>
<evidence type="ECO:0000313" key="2">
    <source>
        <dbReference type="EMBL" id="OLP60243.1"/>
    </source>
</evidence>
<dbReference type="Pfam" id="PF06182">
    <property type="entry name" value="ABC2_membrane_6"/>
    <property type="match status" value="1"/>
</dbReference>
<gene>
    <name evidence="2" type="ORF">BJF93_14865</name>
</gene>
<organism evidence="2 3">
    <name type="scientific">Xaviernesmea oryzae</name>
    <dbReference type="NCBI Taxonomy" id="464029"/>
    <lineage>
        <taxon>Bacteria</taxon>
        <taxon>Pseudomonadati</taxon>
        <taxon>Pseudomonadota</taxon>
        <taxon>Alphaproteobacteria</taxon>
        <taxon>Hyphomicrobiales</taxon>
        <taxon>Rhizobiaceae</taxon>
        <taxon>Rhizobium/Agrobacterium group</taxon>
        <taxon>Xaviernesmea</taxon>
    </lineage>
</organism>
<keyword evidence="1" id="KW-0812">Transmembrane</keyword>
<evidence type="ECO:0000256" key="1">
    <source>
        <dbReference type="SAM" id="Phobius"/>
    </source>
</evidence>
<feature type="transmembrane region" description="Helical" evidence="1">
    <location>
        <begin position="145"/>
        <end position="174"/>
    </location>
</feature>
<protein>
    <recommendedName>
        <fullName evidence="4">ABC transporter permease</fullName>
    </recommendedName>
</protein>
<comment type="caution">
    <text evidence="2">The sequence shown here is derived from an EMBL/GenBank/DDBJ whole genome shotgun (WGS) entry which is preliminary data.</text>
</comment>
<accession>A0A1Q9AXT1</accession>
<sequence>MRETLMLWWQLMRLRARARLQNRLSLVLAWISQGFGYAGAFASIWVILNRFGGLGGWRWPELAFLLGFQIFGYALGAMFTFTQFRFMEEQVRDGEFDMLLVRPVNPWSFLVFSGIDLQYGSHFALGLVLMIMAGLQLDLDWDLLMILRLLLSLMSAAMLTGAMFTALGACAFVLGRSRFLFGLYFDFWELSRYPAIIFGLPLQLILLTILPFSYMGFVPVSVLLGKPVPILGDAAPMLAILAGPITALIAAWIWRACLRRYQGFGV</sequence>